<protein>
    <submittedName>
        <fullName evidence="4">Methyltransferase</fullName>
    </submittedName>
</protein>
<organism evidence="4 5">
    <name type="scientific">Streptomyces spororaveus</name>
    <dbReference type="NCBI Taxonomy" id="284039"/>
    <lineage>
        <taxon>Bacteria</taxon>
        <taxon>Bacillati</taxon>
        <taxon>Actinomycetota</taxon>
        <taxon>Actinomycetes</taxon>
        <taxon>Kitasatosporales</taxon>
        <taxon>Streptomycetaceae</taxon>
        <taxon>Streptomyces</taxon>
    </lineage>
</organism>
<dbReference type="GO" id="GO:0008168">
    <property type="term" value="F:methyltransferase activity"/>
    <property type="evidence" value="ECO:0007669"/>
    <property type="project" value="UniProtKB-KW"/>
</dbReference>
<dbReference type="InterPro" id="IPR051052">
    <property type="entry name" value="Diverse_substrate_MTase"/>
</dbReference>
<evidence type="ECO:0000313" key="4">
    <source>
        <dbReference type="EMBL" id="GHI82120.1"/>
    </source>
</evidence>
<evidence type="ECO:0000256" key="2">
    <source>
        <dbReference type="ARBA" id="ARBA00022679"/>
    </source>
</evidence>
<accession>A0ABQ3TNX6</accession>
<keyword evidence="2" id="KW-0808">Transferase</keyword>
<keyword evidence="1 4" id="KW-0489">Methyltransferase</keyword>
<dbReference type="Pfam" id="PF13649">
    <property type="entry name" value="Methyltransf_25"/>
    <property type="match status" value="1"/>
</dbReference>
<dbReference type="EMBL" id="BNED01000005">
    <property type="protein sequence ID" value="GHI82120.1"/>
    <property type="molecule type" value="Genomic_DNA"/>
</dbReference>
<evidence type="ECO:0000313" key="5">
    <source>
        <dbReference type="Proteomes" id="UP000608522"/>
    </source>
</evidence>
<reference evidence="5" key="1">
    <citation type="submission" date="2023-07" db="EMBL/GenBank/DDBJ databases">
        <title>Whole genome shotgun sequence of Streptomyces spororaveus NBRC 15456.</title>
        <authorList>
            <person name="Komaki H."/>
            <person name="Tamura T."/>
        </authorList>
    </citation>
    <scope>NUCLEOTIDE SEQUENCE [LARGE SCALE GENOMIC DNA]</scope>
    <source>
        <strain evidence="5">NBRC 15456</strain>
    </source>
</reference>
<comment type="caution">
    <text evidence="4">The sequence shown here is derived from an EMBL/GenBank/DDBJ whole genome shotgun (WGS) entry which is preliminary data.</text>
</comment>
<dbReference type="InterPro" id="IPR041698">
    <property type="entry name" value="Methyltransf_25"/>
</dbReference>
<evidence type="ECO:0000256" key="1">
    <source>
        <dbReference type="ARBA" id="ARBA00022603"/>
    </source>
</evidence>
<name>A0ABQ3TNX6_9ACTN</name>
<dbReference type="PANTHER" id="PTHR44942">
    <property type="entry name" value="METHYLTRANSF_11 DOMAIN-CONTAINING PROTEIN"/>
    <property type="match status" value="1"/>
</dbReference>
<keyword evidence="5" id="KW-1185">Reference proteome</keyword>
<dbReference type="CDD" id="cd02440">
    <property type="entry name" value="AdoMet_MTases"/>
    <property type="match status" value="1"/>
</dbReference>
<proteinExistence type="predicted"/>
<gene>
    <name evidence="4" type="ORF">Sspor_76810</name>
</gene>
<sequence length="263" mass="28064">MSTPYASAAPYYARYRPPYPAELYALLADRFALDGSRTVLDLGSGPGTLGLPLAALAEHVYAVDPEPAMLAEGCRLAEEHGLGNISWLRGDAAGIGRLCLPRIDLCVIGGAFHLMDPARVPADLDAVLAPRGGIAVVTSLAAAWPAVVDEVCARFLGGVDAPYDARDVQDVQGVGDLRDVEDRLAKSPFSRVETSTWERSTRYSVDQVVGLQFSRACSGPALSGDRKDAFEAELRRALLDHDPGGTYVRTVTVAATVATRPRR</sequence>
<dbReference type="PANTHER" id="PTHR44942:SF4">
    <property type="entry name" value="METHYLTRANSFERASE TYPE 11 DOMAIN-CONTAINING PROTEIN"/>
    <property type="match status" value="1"/>
</dbReference>
<dbReference type="Proteomes" id="UP000608522">
    <property type="component" value="Unassembled WGS sequence"/>
</dbReference>
<dbReference type="RefSeq" id="WP_202203122.1">
    <property type="nucleotide sequence ID" value="NZ_BAAATO010000017.1"/>
</dbReference>
<evidence type="ECO:0000259" key="3">
    <source>
        <dbReference type="Pfam" id="PF13649"/>
    </source>
</evidence>
<dbReference type="SUPFAM" id="SSF53335">
    <property type="entry name" value="S-adenosyl-L-methionine-dependent methyltransferases"/>
    <property type="match status" value="1"/>
</dbReference>
<dbReference type="Gene3D" id="3.40.50.150">
    <property type="entry name" value="Vaccinia Virus protein VP39"/>
    <property type="match status" value="1"/>
</dbReference>
<dbReference type="InterPro" id="IPR029063">
    <property type="entry name" value="SAM-dependent_MTases_sf"/>
</dbReference>
<dbReference type="GO" id="GO:0032259">
    <property type="term" value="P:methylation"/>
    <property type="evidence" value="ECO:0007669"/>
    <property type="project" value="UniProtKB-KW"/>
</dbReference>
<feature type="domain" description="Methyltransferase" evidence="3">
    <location>
        <begin position="39"/>
        <end position="132"/>
    </location>
</feature>